<evidence type="ECO:0000313" key="2">
    <source>
        <dbReference type="Proteomes" id="UP000770661"/>
    </source>
</evidence>
<accession>A0A8J4YCF6</accession>
<organism evidence="1 2">
    <name type="scientific">Chionoecetes opilio</name>
    <name type="common">Atlantic snow crab</name>
    <name type="synonym">Cancer opilio</name>
    <dbReference type="NCBI Taxonomy" id="41210"/>
    <lineage>
        <taxon>Eukaryota</taxon>
        <taxon>Metazoa</taxon>
        <taxon>Ecdysozoa</taxon>
        <taxon>Arthropoda</taxon>
        <taxon>Crustacea</taxon>
        <taxon>Multicrustacea</taxon>
        <taxon>Malacostraca</taxon>
        <taxon>Eumalacostraca</taxon>
        <taxon>Eucarida</taxon>
        <taxon>Decapoda</taxon>
        <taxon>Pleocyemata</taxon>
        <taxon>Brachyura</taxon>
        <taxon>Eubrachyura</taxon>
        <taxon>Majoidea</taxon>
        <taxon>Majidae</taxon>
        <taxon>Chionoecetes</taxon>
    </lineage>
</organism>
<dbReference type="EMBL" id="JACEEZ010010725">
    <property type="protein sequence ID" value="KAG0721664.1"/>
    <property type="molecule type" value="Genomic_DNA"/>
</dbReference>
<protein>
    <submittedName>
        <fullName evidence="1">Uncharacterized protein</fullName>
    </submittedName>
</protein>
<reference evidence="1" key="1">
    <citation type="submission" date="2020-07" db="EMBL/GenBank/DDBJ databases">
        <title>The High-quality genome of the commercially important snow crab, Chionoecetes opilio.</title>
        <authorList>
            <person name="Jeong J.-H."/>
            <person name="Ryu S."/>
        </authorList>
    </citation>
    <scope>NUCLEOTIDE SEQUENCE</scope>
    <source>
        <strain evidence="1">MADBK_172401_WGS</strain>
        <tissue evidence="1">Digestive gland</tissue>
    </source>
</reference>
<dbReference type="AlphaFoldDB" id="A0A8J4YCF6"/>
<evidence type="ECO:0000313" key="1">
    <source>
        <dbReference type="EMBL" id="KAG0721664.1"/>
    </source>
</evidence>
<comment type="caution">
    <text evidence="1">The sequence shown here is derived from an EMBL/GenBank/DDBJ whole genome shotgun (WGS) entry which is preliminary data.</text>
</comment>
<name>A0A8J4YCF6_CHIOP</name>
<gene>
    <name evidence="1" type="ORF">GWK47_006260</name>
</gene>
<sequence length="174" mass="19795">MGVAFGVANFLFPTINAICSTLEKKIPALPVFQASRVDHFFLSLERGKKSVWETGSLPQSRCLQIHRRTSTAQITWIARIPERKVSPSLYMQDHPLVSGNKQKREMFSRKKEKMENIPPIKSPAATPNVRYRLGSGHLSQAQQQHQLLRVRWALVQKQSPGVSRLELAARDKRV</sequence>
<dbReference type="Proteomes" id="UP000770661">
    <property type="component" value="Unassembled WGS sequence"/>
</dbReference>
<keyword evidence="2" id="KW-1185">Reference proteome</keyword>
<proteinExistence type="predicted"/>